<dbReference type="PROSITE" id="PS51730">
    <property type="entry name" value="GNAT_ATAT"/>
    <property type="match status" value="1"/>
</dbReference>
<dbReference type="FunFam" id="3.40.630.30:FF:000060">
    <property type="entry name" value="Alpha-tubulin N-acetyltransferase 1"/>
    <property type="match status" value="1"/>
</dbReference>
<dbReference type="EC" id="2.3.1.108" evidence="4 5"/>
<dbReference type="CDD" id="cd04301">
    <property type="entry name" value="NAT_SF"/>
    <property type="match status" value="1"/>
</dbReference>
<dbReference type="OrthoDB" id="447510at2759"/>
<dbReference type="GO" id="GO:0048666">
    <property type="term" value="P:neuron development"/>
    <property type="evidence" value="ECO:0007669"/>
    <property type="project" value="UniProtKB-UniRule"/>
</dbReference>
<comment type="function">
    <text evidence="5">Specifically acetylates 'Lys-40' in alpha-tubulin on the lumenal side of microtubules. Promotes microtubule destabilization and accelerates microtubule dynamics; this activity may be independent of acetylation activity. Acetylates alpha-tubulin with a slow enzymatic rate, due to a catalytic site that is not optimized for acetyl transfer. Enters the microtubule through each end and diffuses quickly throughout the lumen of microtubules. Acetylates only long/old microtubules because of its slow acetylation rate since it does not have time to act on dynamically unstable microtubules before the enzyme is released.</text>
</comment>
<comment type="similarity">
    <text evidence="5">Belongs to the acetyltransferase ATAT1 family.</text>
</comment>
<feature type="region of interest" description="Disordered" evidence="6">
    <location>
        <begin position="193"/>
        <end position="216"/>
    </location>
</feature>
<dbReference type="Pfam" id="PF05301">
    <property type="entry name" value="Acetyltransf_16"/>
    <property type="match status" value="1"/>
</dbReference>
<proteinExistence type="inferred from homology"/>
<dbReference type="InterPro" id="IPR007965">
    <property type="entry name" value="GNAT_ATAT"/>
</dbReference>
<evidence type="ECO:0000256" key="6">
    <source>
        <dbReference type="SAM" id="MobiDB-lite"/>
    </source>
</evidence>
<name>A0A914AJR9_PATMI</name>
<protein>
    <recommendedName>
        <fullName evidence="4 5">Alpha-tubulin N-acetyltransferase</fullName>
        <shortName evidence="5">Alpha-TAT</shortName>
        <shortName evidence="5">TAT</shortName>
        <ecNumber evidence="4 5">2.3.1.108</ecNumber>
    </recommendedName>
    <alternativeName>
        <fullName evidence="5">Acetyltransferase mec-17 homolog</fullName>
    </alternativeName>
</protein>
<evidence type="ECO:0000256" key="3">
    <source>
        <dbReference type="ARBA" id="ARBA00051998"/>
    </source>
</evidence>
<evidence type="ECO:0000259" key="7">
    <source>
        <dbReference type="PROSITE" id="PS51730"/>
    </source>
</evidence>
<dbReference type="GO" id="GO:0019799">
    <property type="term" value="F:tubulin N-acetyltransferase activity"/>
    <property type="evidence" value="ECO:0007669"/>
    <property type="project" value="UniProtKB-UniRule"/>
</dbReference>
<dbReference type="HAMAP" id="MF_03130">
    <property type="entry name" value="mec17"/>
    <property type="match status" value="1"/>
</dbReference>
<comment type="catalytic activity">
    <reaction evidence="3 5">
        <text>L-lysyl-[alpha-tubulin] + acetyl-CoA = N(6)-acetyl-L-lysyl-[alpha-tubulin] + CoA + H(+)</text>
        <dbReference type="Rhea" id="RHEA:15277"/>
        <dbReference type="Rhea" id="RHEA-COMP:11278"/>
        <dbReference type="Rhea" id="RHEA-COMP:11279"/>
        <dbReference type="ChEBI" id="CHEBI:15378"/>
        <dbReference type="ChEBI" id="CHEBI:29969"/>
        <dbReference type="ChEBI" id="CHEBI:57287"/>
        <dbReference type="ChEBI" id="CHEBI:57288"/>
        <dbReference type="ChEBI" id="CHEBI:61930"/>
        <dbReference type="EC" id="2.3.1.108"/>
    </reaction>
</comment>
<dbReference type="AlphaFoldDB" id="A0A914AJR9"/>
<evidence type="ECO:0000313" key="9">
    <source>
        <dbReference type="Proteomes" id="UP000887568"/>
    </source>
</evidence>
<feature type="site" description="Crucial for catalytic activity" evidence="5">
    <location>
        <position position="51"/>
    </location>
</feature>
<keyword evidence="9" id="KW-1185">Reference proteome</keyword>
<keyword evidence="2 5" id="KW-0012">Acyltransferase</keyword>
<feature type="compositionally biased region" description="Low complexity" evidence="6">
    <location>
        <begin position="410"/>
        <end position="424"/>
    </location>
</feature>
<evidence type="ECO:0000256" key="2">
    <source>
        <dbReference type="ARBA" id="ARBA00023315"/>
    </source>
</evidence>
<dbReference type="GO" id="GO:0070507">
    <property type="term" value="P:regulation of microtubule cytoskeleton organization"/>
    <property type="evidence" value="ECO:0007669"/>
    <property type="project" value="UniProtKB-UniRule"/>
</dbReference>
<dbReference type="Proteomes" id="UP000887568">
    <property type="component" value="Unplaced"/>
</dbReference>
<accession>A0A914AJR9</accession>
<reference evidence="8" key="1">
    <citation type="submission" date="2022-11" db="UniProtKB">
        <authorList>
            <consortium name="EnsemblMetazoa"/>
        </authorList>
    </citation>
    <scope>IDENTIFICATION</scope>
</reference>
<evidence type="ECO:0000256" key="1">
    <source>
        <dbReference type="ARBA" id="ARBA00022679"/>
    </source>
</evidence>
<feature type="region of interest" description="Disordered" evidence="6">
    <location>
        <begin position="255"/>
        <end position="350"/>
    </location>
</feature>
<feature type="domain" description="N-acetyltransferase" evidence="7">
    <location>
        <begin position="1"/>
        <end position="182"/>
    </location>
</feature>
<feature type="region of interest" description="Disordered" evidence="6">
    <location>
        <begin position="402"/>
        <end position="439"/>
    </location>
</feature>
<feature type="region of interest" description="Disordered" evidence="6">
    <location>
        <begin position="458"/>
        <end position="478"/>
    </location>
</feature>
<organism evidence="8 9">
    <name type="scientific">Patiria miniata</name>
    <name type="common">Bat star</name>
    <name type="synonym">Asterina miniata</name>
    <dbReference type="NCBI Taxonomy" id="46514"/>
    <lineage>
        <taxon>Eukaryota</taxon>
        <taxon>Metazoa</taxon>
        <taxon>Echinodermata</taxon>
        <taxon>Eleutherozoa</taxon>
        <taxon>Asterozoa</taxon>
        <taxon>Asteroidea</taxon>
        <taxon>Valvatacea</taxon>
        <taxon>Valvatida</taxon>
        <taxon>Asterinidae</taxon>
        <taxon>Patiria</taxon>
    </lineage>
</organism>
<dbReference type="PANTHER" id="PTHR12327">
    <property type="entry name" value="ALPHA-TUBULIN N-ACETYLTRANSFERASE 1"/>
    <property type="match status" value="1"/>
</dbReference>
<dbReference type="EnsemblMetazoa" id="XM_038207873.1">
    <property type="protein sequence ID" value="XP_038063801.1"/>
    <property type="gene ID" value="LOC119734381"/>
</dbReference>
<dbReference type="InterPro" id="IPR038746">
    <property type="entry name" value="Atat"/>
</dbReference>
<dbReference type="Gene3D" id="3.40.630.30">
    <property type="match status" value="1"/>
</dbReference>
<dbReference type="GeneID" id="119734381"/>
<evidence type="ECO:0000313" key="8">
    <source>
        <dbReference type="EnsemblMetazoa" id="XP_038063801.1"/>
    </source>
</evidence>
<feature type="binding site" evidence="5">
    <location>
        <begin position="116"/>
        <end position="129"/>
    </location>
    <ligand>
        <name>acetyl-CoA</name>
        <dbReference type="ChEBI" id="CHEBI:57288"/>
    </ligand>
</feature>
<feature type="compositionally biased region" description="Low complexity" evidence="6">
    <location>
        <begin position="260"/>
        <end position="278"/>
    </location>
</feature>
<sequence>MEFKFNINHLFGETVTVVDSRLEPCRSTGENLRLNMEKVINEMGQASAKAQGLHGPITSAHKLGYSNHHLYVMKDASANGGLGAAVGILKVGRKKLFVLDAHGNQIEMEPLCVLDFYVHESCQRRGCGKRLFQAMLGNEGIQAQHLPIDRPSHKFTSFLTKHYNLRATIHQVNNFVIFDGFFRGQPEESFVRKRSGIAGNRKPPLAPNKREIPHSGYRNASNAALWSHHHHTTTNASTRRNSLDNPTTAQAELTKDALPSIGRSGSAGSISSQRSGGSPHTPGTSETKDPLLTGNGAQANNYSRHKLLTGTPPSPSGTALRPRNSPVAANVSLVPNGSPVHGGRVPIRDATPPFGRPDAIGLNSHLTTQTRDGHLKLSPIATSTVPGGTLKQSPVLPGIGAATSQQAVTGSPSNPNGYGYNSSSAPSSGLTSEGNYCVTPPTKTMHSSWNVMGIPPSYQQQHGMAHRTPRGGGSNRPW</sequence>
<dbReference type="PANTHER" id="PTHR12327:SF0">
    <property type="entry name" value="ALPHA-TUBULIN N-ACETYLTRANSFERASE 1"/>
    <property type="match status" value="1"/>
</dbReference>
<keyword evidence="1 5" id="KW-0808">Transferase</keyword>
<dbReference type="OMA" id="YNLRATI"/>
<dbReference type="RefSeq" id="XP_038063801.1">
    <property type="nucleotide sequence ID" value="XM_038207873.1"/>
</dbReference>
<evidence type="ECO:0000256" key="4">
    <source>
        <dbReference type="ARBA" id="ARBA00066570"/>
    </source>
</evidence>
<evidence type="ECO:0000256" key="5">
    <source>
        <dbReference type="HAMAP-Rule" id="MF_03130"/>
    </source>
</evidence>
<feature type="binding site" evidence="5">
    <location>
        <begin position="152"/>
        <end position="161"/>
    </location>
    <ligand>
        <name>acetyl-CoA</name>
        <dbReference type="ChEBI" id="CHEBI:57288"/>
    </ligand>
</feature>
<dbReference type="GO" id="GO:0005874">
    <property type="term" value="C:microtubule"/>
    <property type="evidence" value="ECO:0007669"/>
    <property type="project" value="InterPro"/>
</dbReference>
<feature type="compositionally biased region" description="Polar residues" evidence="6">
    <location>
        <begin position="425"/>
        <end position="434"/>
    </location>
</feature>